<dbReference type="EMBL" id="CP046457">
    <property type="protein sequence ID" value="QGT98945.1"/>
    <property type="molecule type" value="Genomic_DNA"/>
</dbReference>
<dbReference type="KEGG" id="salq:SYNTR_0352"/>
<proteinExistence type="predicted"/>
<protein>
    <submittedName>
        <fullName evidence="1">Uncharacterized protein</fullName>
    </submittedName>
</protein>
<reference evidence="2" key="1">
    <citation type="journal article" date="2019" name="Microbiology">
        <title>Complete Genome Sequence of an Uncultured Bacterium of the Candidate Phylum Bipolaricaulota.</title>
        <authorList>
            <person name="Kadnikov V.V."/>
            <person name="Mardanov A.V."/>
            <person name="Beletsky A.V."/>
            <person name="Frank Y.A."/>
            <person name="Karnachuk O.V."/>
            <person name="Ravin N.V."/>
        </authorList>
    </citation>
    <scope>NUCLEOTIDE SEQUENCE [LARGE SCALE GENOMIC DNA]</scope>
</reference>
<evidence type="ECO:0000313" key="2">
    <source>
        <dbReference type="Proteomes" id="UP000426444"/>
    </source>
</evidence>
<dbReference type="AlphaFoldDB" id="A0A6I6DC82"/>
<sequence length="44" mass="4940">MFNGAFGSTYALSETLVKAIPLMLAGLAQPIPYSKFSFWQWNQN</sequence>
<gene>
    <name evidence="1" type="ORF">SYNTR_0352</name>
</gene>
<organism evidence="1 2">
    <name type="scientific">Candidatus Syntrophocurvum alkaliphilum</name>
    <dbReference type="NCBI Taxonomy" id="2293317"/>
    <lineage>
        <taxon>Bacteria</taxon>
        <taxon>Bacillati</taxon>
        <taxon>Bacillota</taxon>
        <taxon>Clostridia</taxon>
        <taxon>Eubacteriales</taxon>
        <taxon>Syntrophomonadaceae</taxon>
        <taxon>Candidatus Syntrophocurvum</taxon>
    </lineage>
</organism>
<accession>A0A6I6DC82</accession>
<evidence type="ECO:0000313" key="1">
    <source>
        <dbReference type="EMBL" id="QGT98945.1"/>
    </source>
</evidence>
<keyword evidence="2" id="KW-1185">Reference proteome</keyword>
<name>A0A6I6DC82_9FIRM</name>
<dbReference type="Proteomes" id="UP000426444">
    <property type="component" value="Chromosome"/>
</dbReference>